<dbReference type="Proteomes" id="UP001417504">
    <property type="component" value="Unassembled WGS sequence"/>
</dbReference>
<gene>
    <name evidence="5" type="ORF">Sjap_008338</name>
</gene>
<name>A0AAP0JPR1_9MAGN</name>
<keyword evidence="4" id="KW-0175">Coiled coil</keyword>
<accession>A0AAP0JPR1</accession>
<evidence type="ECO:0008006" key="7">
    <source>
        <dbReference type="Google" id="ProtNLM"/>
    </source>
</evidence>
<dbReference type="PRINTS" id="PR02028">
    <property type="entry name" value="CMYCBINDINGP"/>
</dbReference>
<dbReference type="EMBL" id="JBBNAE010000003">
    <property type="protein sequence ID" value="KAK9137744.1"/>
    <property type="molecule type" value="Genomic_DNA"/>
</dbReference>
<dbReference type="GO" id="GO:0003713">
    <property type="term" value="F:transcription coactivator activity"/>
    <property type="evidence" value="ECO:0007669"/>
    <property type="project" value="InterPro"/>
</dbReference>
<dbReference type="AlphaFoldDB" id="A0AAP0JPR1"/>
<reference evidence="5 6" key="1">
    <citation type="submission" date="2024-01" db="EMBL/GenBank/DDBJ databases">
        <title>Genome assemblies of Stephania.</title>
        <authorList>
            <person name="Yang L."/>
        </authorList>
    </citation>
    <scope>NUCLEOTIDE SEQUENCE [LARGE SCALE GENOMIC DNA]</scope>
    <source>
        <strain evidence="5">QJT</strain>
        <tissue evidence="5">Leaf</tissue>
    </source>
</reference>
<comment type="similarity">
    <text evidence="2">Belongs to the AMY1 family.</text>
</comment>
<dbReference type="GO" id="GO:0005634">
    <property type="term" value="C:nucleus"/>
    <property type="evidence" value="ECO:0007669"/>
    <property type="project" value="UniProtKB-SubCell"/>
</dbReference>
<keyword evidence="6" id="KW-1185">Reference proteome</keyword>
<sequence length="116" mass="12908">MIDVVKMEKDSKKEAFRKYLENSGVLDALTKVLVSLYEQDDKPSSAVEFIQQKLGGPTASDHEKLKGELYDLQAKYEKLLATNQELCKELEGLRAAGVQRETCQDAATGDSPSNRL</sequence>
<evidence type="ECO:0000256" key="4">
    <source>
        <dbReference type="SAM" id="Coils"/>
    </source>
</evidence>
<dbReference type="PANTHER" id="PTHR13168">
    <property type="entry name" value="ASSOCIATE OF C-MYC AMY-1"/>
    <property type="match status" value="1"/>
</dbReference>
<organism evidence="5 6">
    <name type="scientific">Stephania japonica</name>
    <dbReference type="NCBI Taxonomy" id="461633"/>
    <lineage>
        <taxon>Eukaryota</taxon>
        <taxon>Viridiplantae</taxon>
        <taxon>Streptophyta</taxon>
        <taxon>Embryophyta</taxon>
        <taxon>Tracheophyta</taxon>
        <taxon>Spermatophyta</taxon>
        <taxon>Magnoliopsida</taxon>
        <taxon>Ranunculales</taxon>
        <taxon>Menispermaceae</taxon>
        <taxon>Menispermoideae</taxon>
        <taxon>Cissampelideae</taxon>
        <taxon>Stephania</taxon>
    </lineage>
</organism>
<dbReference type="PANTHER" id="PTHR13168:SF0">
    <property type="entry name" value="C-MYC-BINDING PROTEIN"/>
    <property type="match status" value="1"/>
</dbReference>
<evidence type="ECO:0000313" key="6">
    <source>
        <dbReference type="Proteomes" id="UP001417504"/>
    </source>
</evidence>
<dbReference type="InterPro" id="IPR026060">
    <property type="entry name" value="AMY1"/>
</dbReference>
<comment type="caution">
    <text evidence="5">The sequence shown here is derived from an EMBL/GenBank/DDBJ whole genome shotgun (WGS) entry which is preliminary data.</text>
</comment>
<comment type="subcellular location">
    <subcellularLocation>
        <location evidence="1">Nucleus</location>
    </subcellularLocation>
</comment>
<protein>
    <recommendedName>
        <fullName evidence="7">c-Myc-binding protein</fullName>
    </recommendedName>
</protein>
<evidence type="ECO:0000256" key="3">
    <source>
        <dbReference type="ARBA" id="ARBA00023242"/>
    </source>
</evidence>
<evidence type="ECO:0000313" key="5">
    <source>
        <dbReference type="EMBL" id="KAK9137744.1"/>
    </source>
</evidence>
<evidence type="ECO:0000256" key="1">
    <source>
        <dbReference type="ARBA" id="ARBA00004123"/>
    </source>
</evidence>
<evidence type="ECO:0000256" key="2">
    <source>
        <dbReference type="ARBA" id="ARBA00009389"/>
    </source>
</evidence>
<proteinExistence type="inferred from homology"/>
<keyword evidence="3" id="KW-0539">Nucleus</keyword>
<feature type="coiled-coil region" evidence="4">
    <location>
        <begin position="62"/>
        <end position="96"/>
    </location>
</feature>
<dbReference type="Gene3D" id="6.10.250.1060">
    <property type="match status" value="1"/>
</dbReference>